<comment type="similarity">
    <text evidence="2 6">Belongs to the FliS family.</text>
</comment>
<gene>
    <name evidence="7" type="primary">fliS</name>
    <name evidence="7" type="ORF">CHL78_003070</name>
</gene>
<sequence length="127" mass="14937">MYATNPYNTYKQNSVNMSSKEQLLLMLVDGTVKYTKVARLAIENKDMQKAHNELIRVQDIFTELMVTLDTSIGSFTKDLYELYEFIKYKLCQANIKKDVSMIDEVLPLIEEIRYMWHEANKLNNSKK</sequence>
<dbReference type="CDD" id="cd16098">
    <property type="entry name" value="FliS"/>
    <property type="match status" value="1"/>
</dbReference>
<keyword evidence="7" id="KW-0966">Cell projection</keyword>
<dbReference type="Pfam" id="PF02561">
    <property type="entry name" value="FliS"/>
    <property type="match status" value="1"/>
</dbReference>
<dbReference type="EMBL" id="NOJY02000004">
    <property type="protein sequence ID" value="RDY28917.1"/>
    <property type="molecule type" value="Genomic_DNA"/>
</dbReference>
<dbReference type="SUPFAM" id="SSF101116">
    <property type="entry name" value="Flagellar export chaperone FliS"/>
    <property type="match status" value="1"/>
</dbReference>
<evidence type="ECO:0000256" key="2">
    <source>
        <dbReference type="ARBA" id="ARBA00008787"/>
    </source>
</evidence>
<comment type="subcellular location">
    <subcellularLocation>
        <location evidence="1 6">Cytoplasm</location>
        <location evidence="1 6">Cytosol</location>
    </subcellularLocation>
</comment>
<keyword evidence="8" id="KW-1185">Reference proteome</keyword>
<evidence type="ECO:0000256" key="6">
    <source>
        <dbReference type="PIRNR" id="PIRNR039090"/>
    </source>
</evidence>
<keyword evidence="3 6" id="KW-0963">Cytoplasm</keyword>
<keyword evidence="7" id="KW-0969">Cilium</keyword>
<evidence type="ECO:0000256" key="3">
    <source>
        <dbReference type="ARBA" id="ARBA00022490"/>
    </source>
</evidence>
<accession>A0A255ILR8</accession>
<dbReference type="AlphaFoldDB" id="A0A255ILR8"/>
<evidence type="ECO:0000313" key="7">
    <source>
        <dbReference type="EMBL" id="RDY28917.1"/>
    </source>
</evidence>
<dbReference type="InterPro" id="IPR003713">
    <property type="entry name" value="FliS"/>
</dbReference>
<protein>
    <recommendedName>
        <fullName evidence="6">Flagellar secretion chaperone FliS</fullName>
    </recommendedName>
</protein>
<evidence type="ECO:0000313" key="8">
    <source>
        <dbReference type="Proteomes" id="UP000215694"/>
    </source>
</evidence>
<reference evidence="7 8" key="1">
    <citation type="journal article" date="2017" name="Genome Announc.">
        <title>Draft Genome Sequence of Romboutsia weinsteinii sp. nov. Strain CCRI-19649(T) Isolated from Surface Water.</title>
        <authorList>
            <person name="Maheux A.F."/>
            <person name="Boudreau D.K."/>
            <person name="Berube E."/>
            <person name="Boissinot M."/>
            <person name="Cantin P."/>
            <person name="Raymond F."/>
            <person name="Corbeil J."/>
            <person name="Omar R.F."/>
            <person name="Bergeron M.G."/>
        </authorList>
    </citation>
    <scope>NUCLEOTIDE SEQUENCE [LARGE SCALE GENOMIC DNA]</scope>
    <source>
        <strain evidence="7 8">CCRI-19649</strain>
    </source>
</reference>
<dbReference type="PANTHER" id="PTHR34773">
    <property type="entry name" value="FLAGELLAR SECRETION CHAPERONE FLIS"/>
    <property type="match status" value="1"/>
</dbReference>
<evidence type="ECO:0000256" key="1">
    <source>
        <dbReference type="ARBA" id="ARBA00004514"/>
    </source>
</evidence>
<dbReference type="InterPro" id="IPR036584">
    <property type="entry name" value="FliS_sf"/>
</dbReference>
<dbReference type="Proteomes" id="UP000215694">
    <property type="component" value="Unassembled WGS sequence"/>
</dbReference>
<dbReference type="Gene3D" id="1.20.120.340">
    <property type="entry name" value="Flagellar protein FliS"/>
    <property type="match status" value="1"/>
</dbReference>
<comment type="caution">
    <text evidence="7">The sequence shown here is derived from an EMBL/GenBank/DDBJ whole genome shotgun (WGS) entry which is preliminary data.</text>
</comment>
<dbReference type="GO" id="GO:0071973">
    <property type="term" value="P:bacterial-type flagellum-dependent cell motility"/>
    <property type="evidence" value="ECO:0007669"/>
    <property type="project" value="TreeGrafter"/>
</dbReference>
<dbReference type="GO" id="GO:0044780">
    <property type="term" value="P:bacterial-type flagellum assembly"/>
    <property type="evidence" value="ECO:0007669"/>
    <property type="project" value="InterPro"/>
</dbReference>
<dbReference type="PANTHER" id="PTHR34773:SF1">
    <property type="entry name" value="FLAGELLAR SECRETION CHAPERONE FLIS"/>
    <property type="match status" value="1"/>
</dbReference>
<proteinExistence type="inferred from homology"/>
<dbReference type="NCBIfam" id="TIGR00208">
    <property type="entry name" value="fliS"/>
    <property type="match status" value="1"/>
</dbReference>
<keyword evidence="4 6" id="KW-1005">Bacterial flagellum biogenesis</keyword>
<dbReference type="OrthoDB" id="1524959at2"/>
<keyword evidence="5" id="KW-0143">Chaperone</keyword>
<evidence type="ECO:0000256" key="4">
    <source>
        <dbReference type="ARBA" id="ARBA00022795"/>
    </source>
</evidence>
<dbReference type="GO" id="GO:0005829">
    <property type="term" value="C:cytosol"/>
    <property type="evidence" value="ECO:0007669"/>
    <property type="project" value="UniProtKB-SubCell"/>
</dbReference>
<keyword evidence="7" id="KW-0282">Flagellum</keyword>
<dbReference type="RefSeq" id="WP_094366812.1">
    <property type="nucleotide sequence ID" value="NZ_NOJY02000004.1"/>
</dbReference>
<name>A0A255ILR8_9FIRM</name>
<dbReference type="PIRSF" id="PIRSF039090">
    <property type="entry name" value="Flis"/>
    <property type="match status" value="1"/>
</dbReference>
<organism evidence="7 8">
    <name type="scientific">Romboutsia weinsteinii</name>
    <dbReference type="NCBI Taxonomy" id="2020949"/>
    <lineage>
        <taxon>Bacteria</taxon>
        <taxon>Bacillati</taxon>
        <taxon>Bacillota</taxon>
        <taxon>Clostridia</taxon>
        <taxon>Peptostreptococcales</taxon>
        <taxon>Peptostreptococcaceae</taxon>
        <taxon>Romboutsia</taxon>
    </lineage>
</organism>
<evidence type="ECO:0000256" key="5">
    <source>
        <dbReference type="ARBA" id="ARBA00023186"/>
    </source>
</evidence>